<evidence type="ECO:0000313" key="1">
    <source>
        <dbReference type="EMBL" id="KAG6637395.1"/>
    </source>
</evidence>
<name>A0A8T1P428_CARIL</name>
<reference evidence="1" key="1">
    <citation type="submission" date="2020-12" db="EMBL/GenBank/DDBJ databases">
        <title>WGS assembly of Carya illinoinensis cv. Pawnee.</title>
        <authorList>
            <person name="Platts A."/>
            <person name="Shu S."/>
            <person name="Wright S."/>
            <person name="Barry K."/>
            <person name="Edger P."/>
            <person name="Pires J.C."/>
            <person name="Schmutz J."/>
        </authorList>
    </citation>
    <scope>NUCLEOTIDE SEQUENCE</scope>
    <source>
        <tissue evidence="1">Leaf</tissue>
    </source>
</reference>
<comment type="caution">
    <text evidence="1">The sequence shown here is derived from an EMBL/GenBank/DDBJ whole genome shotgun (WGS) entry which is preliminary data.</text>
</comment>
<gene>
    <name evidence="1" type="ORF">CIPAW_11G175400</name>
</gene>
<evidence type="ECO:0000313" key="2">
    <source>
        <dbReference type="Proteomes" id="UP000811609"/>
    </source>
</evidence>
<keyword evidence="2" id="KW-1185">Reference proteome</keyword>
<dbReference type="Proteomes" id="UP000811609">
    <property type="component" value="Chromosome 11"/>
</dbReference>
<accession>A0A8T1P428</accession>
<protein>
    <submittedName>
        <fullName evidence="1">Uncharacterized protein</fullName>
    </submittedName>
</protein>
<dbReference type="EMBL" id="CM031819">
    <property type="protein sequence ID" value="KAG6637395.1"/>
    <property type="molecule type" value="Genomic_DNA"/>
</dbReference>
<proteinExistence type="predicted"/>
<dbReference type="AlphaFoldDB" id="A0A8T1P428"/>
<organism evidence="1 2">
    <name type="scientific">Carya illinoinensis</name>
    <name type="common">Pecan</name>
    <dbReference type="NCBI Taxonomy" id="32201"/>
    <lineage>
        <taxon>Eukaryota</taxon>
        <taxon>Viridiplantae</taxon>
        <taxon>Streptophyta</taxon>
        <taxon>Embryophyta</taxon>
        <taxon>Tracheophyta</taxon>
        <taxon>Spermatophyta</taxon>
        <taxon>Magnoliopsida</taxon>
        <taxon>eudicotyledons</taxon>
        <taxon>Gunneridae</taxon>
        <taxon>Pentapetalae</taxon>
        <taxon>rosids</taxon>
        <taxon>fabids</taxon>
        <taxon>Fagales</taxon>
        <taxon>Juglandaceae</taxon>
        <taxon>Carya</taxon>
    </lineage>
</organism>
<sequence length="107" mass="13073">MIQLNIWNFITTKHAIKITTRISWYLETLISLSLSLSLRQQSKVISQQLSSIRAGYVYTFQFYFSLRILPQQRKRKITKQNSHKNRRRRRRINVLNELRYSKNWKMV</sequence>